<comment type="caution">
    <text evidence="7">The sequence shown here is derived from an EMBL/GenBank/DDBJ whole genome shotgun (WGS) entry which is preliminary data.</text>
</comment>
<dbReference type="PANTHER" id="PTHR46005">
    <property type="entry name" value="RHO GTPASE-ACTIVATING PROTEIN 190"/>
    <property type="match status" value="1"/>
</dbReference>
<organism evidence="7 8">
    <name type="scientific">Acropora cervicornis</name>
    <name type="common">Staghorn coral</name>
    <dbReference type="NCBI Taxonomy" id="6130"/>
    <lineage>
        <taxon>Eukaryota</taxon>
        <taxon>Metazoa</taxon>
        <taxon>Cnidaria</taxon>
        <taxon>Anthozoa</taxon>
        <taxon>Hexacorallia</taxon>
        <taxon>Scleractinia</taxon>
        <taxon>Astrocoeniina</taxon>
        <taxon>Acroporidae</taxon>
        <taxon>Acropora</taxon>
    </lineage>
</organism>
<dbReference type="InterPro" id="IPR045786">
    <property type="entry name" value="RhoGAP_pG1_pG2"/>
</dbReference>
<feature type="region of interest" description="Disordered" evidence="3">
    <location>
        <begin position="972"/>
        <end position="1018"/>
    </location>
</feature>
<keyword evidence="1" id="KW-0343">GTPase activation</keyword>
<evidence type="ECO:0000259" key="6">
    <source>
        <dbReference type="PROSITE" id="PS51853"/>
    </source>
</evidence>
<dbReference type="GO" id="GO:0005525">
    <property type="term" value="F:GTP binding"/>
    <property type="evidence" value="ECO:0007669"/>
    <property type="project" value="InterPro"/>
</dbReference>
<dbReference type="GO" id="GO:0003924">
    <property type="term" value="F:GTPase activity"/>
    <property type="evidence" value="ECO:0007669"/>
    <property type="project" value="InterPro"/>
</dbReference>
<dbReference type="InterPro" id="IPR001806">
    <property type="entry name" value="Small_GTPase"/>
</dbReference>
<dbReference type="Proteomes" id="UP001249851">
    <property type="component" value="Unassembled WGS sequence"/>
</dbReference>
<dbReference type="InterPro" id="IPR051978">
    <property type="entry name" value="Rho-GAP_domain"/>
</dbReference>
<sequence length="1451" mass="164454">MSKKGGQARSVYIGVVGLSGLDRDQAFYGVGKSCLCNRFVRPLADEYITEHSSVFSSSDFGGRVLNNDHFLYWGSATKTVEDGGGTFVIHVIEQTEFIDDATLMPLSRGGNLAPYPKRCAISKLSSPQKLMYISRDQVALQNDYEQVSLPGGKTTVDGFLVVYDAEATQSKRLEEQQERLLSTILSYVQKSKKPFALVATKCDDTQLNLLQEVHRFAQSKKLNVPIIETSAHENVNVDLAFVVLAQLIDRGKVRSKLIPFTEAQKTQREYLAKVVQDFQRLIDRTVTDFRAIWKNTKKLVENDREFLTHRDLCGLEACKRLFNKHIKKLKKEFEERKLNGYLSRLPGALDELMPTASSMDLCQWNWQNCQKTLRNHKEFLKWMIVLPEETAWNESDHLLTDDPRVPFDVLLLPQAEQVFQNHTVKLKAEEKRIRMKNEFRKLLELTPKISPGTMWVDAAVLLQNEESFQYLNDADKTQIFDTYRRDITEKAKADFQELLFESAGLFSKLEPNTRPSISQEDMRQIKDALSEDERYKRLDKLDSDREIGLINHIALLYSSTRCLSGAERCRDRLMQEIVTTTTYRPQFVDSSETLASEDNQINLYIIGSGGYTQALESEIRMQCSYGDADGLEFALDGRMYELDYQLVDGDVDLPEYALSGNDVNSQGCFCVYGSEESLDFVRDCLDELSVKSKYDTVDESNPILIPPPTFLILAKNPNNEEIVHQLRKEGQELCARYNATFIDLPVARFSPGKTIHETQVVDAMRGLLESLKQQVRANLSTEDLKDSEPDIKIMLCAMCGDPYPVELILGPLLHHQNCWRSSTRPDTIILETYLGFDKKRVQITLTSYHRAYTLNYQNMYHGYILVYSAIRKASLGTLSGFSGFIPQVPIQVLAVTGSASGASVVFHSNVAASLLADGTNLASKLFAKFQTTSSQFQHQVGAFAAFFNQVWEKKRESEMAYQKFLSEQQLRQAKKQQQVSVRRRHDPLPEPPSKKLTHIEDEINRRRSLNRHQSGSPKHIYQLPKEAMEESDINPYAVFEKETPLPGYSSVEDVKQTNHARDSEGSDDLVPYATSTPTALFLTLQKGGALPGGTPPNNESWQKREIKTEDLYAQVDLSRKRSFRKSKELAMNDSEVNLIENTLYANANLVQQQKSARETPPATLEVPPPIPQRKYNLEEDFPPVDSGTDTLRSNCDEGYNTFRTDDHKEENHYAVVADLQPRPTSVSTEDPYVLRVREKINLFNSKMLPKQDIWVKMDARQEKSKEIYSSVPELNKQGADVEAPLAQQEDVSDPEYAQLQDALKSKASIPQKARPIIHAVAVIEEPKPTLSETKGKMATRSPSRGSLRLAHSAEDVSTLERLSRRDAFGRPVTGRRGKRGEGNTSDQGTGDEATLPRTEERQEKKKKKSGVQRSRSTQRSGLVSTPNVSFDVRKKQLFSGRRSEERRGIGK</sequence>
<dbReference type="InterPro" id="IPR027417">
    <property type="entry name" value="P-loop_NTPase"/>
</dbReference>
<dbReference type="InterPro" id="IPR039007">
    <property type="entry name" value="pG1"/>
</dbReference>
<feature type="domain" description="PG2 pseudoGTPase" evidence="6">
    <location>
        <begin position="792"/>
        <end position="956"/>
    </location>
</feature>
<dbReference type="GO" id="GO:0007266">
    <property type="term" value="P:Rho protein signal transduction"/>
    <property type="evidence" value="ECO:0007669"/>
    <property type="project" value="TreeGrafter"/>
</dbReference>
<dbReference type="GO" id="GO:0005829">
    <property type="term" value="C:cytosol"/>
    <property type="evidence" value="ECO:0007669"/>
    <property type="project" value="TreeGrafter"/>
</dbReference>
<feature type="domain" description="PG1 pseudoGTPase" evidence="5">
    <location>
        <begin position="595"/>
        <end position="777"/>
    </location>
</feature>
<keyword evidence="8" id="KW-1185">Reference proteome</keyword>
<dbReference type="Pfam" id="PF16512">
    <property type="entry name" value="RhoGAP-FF1"/>
    <property type="match status" value="1"/>
</dbReference>
<gene>
    <name evidence="7" type="ORF">P5673_007315</name>
</gene>
<dbReference type="Gene3D" id="1.10.10.440">
    <property type="entry name" value="FF domain"/>
    <property type="match status" value="3"/>
</dbReference>
<reference evidence="7" key="1">
    <citation type="journal article" date="2023" name="G3 (Bethesda)">
        <title>Whole genome assembly and annotation of the endangered Caribbean coral Acropora cervicornis.</title>
        <authorList>
            <person name="Selwyn J.D."/>
            <person name="Vollmer S.V."/>
        </authorList>
    </citation>
    <scope>NUCLEOTIDE SEQUENCE</scope>
    <source>
        <strain evidence="7">K2</strain>
    </source>
</reference>
<accession>A0AAD9QVS0</accession>
<dbReference type="PANTHER" id="PTHR46005:SF4">
    <property type="entry name" value="RHO GTPASE-ACTIVATING PROTEIN 190"/>
    <property type="match status" value="1"/>
</dbReference>
<dbReference type="SMART" id="SM00441">
    <property type="entry name" value="FF"/>
    <property type="match status" value="4"/>
</dbReference>
<dbReference type="InterPro" id="IPR039006">
    <property type="entry name" value="RhoGAP_pG2"/>
</dbReference>
<dbReference type="Pfam" id="PF00071">
    <property type="entry name" value="Ras"/>
    <property type="match status" value="1"/>
</dbReference>
<evidence type="ECO:0000259" key="4">
    <source>
        <dbReference type="PROSITE" id="PS51676"/>
    </source>
</evidence>
<feature type="region of interest" description="Disordered" evidence="3">
    <location>
        <begin position="1156"/>
        <end position="1175"/>
    </location>
</feature>
<dbReference type="Pfam" id="PF23083">
    <property type="entry name" value="FF_RHG35_4th"/>
    <property type="match status" value="1"/>
</dbReference>
<keyword evidence="2" id="KW-0677">Repeat</keyword>
<dbReference type="GO" id="GO:0008361">
    <property type="term" value="P:regulation of cell size"/>
    <property type="evidence" value="ECO:0007669"/>
    <property type="project" value="TreeGrafter"/>
</dbReference>
<dbReference type="InterPro" id="IPR036517">
    <property type="entry name" value="FF_domain_sf"/>
</dbReference>
<proteinExistence type="predicted"/>
<evidence type="ECO:0000313" key="8">
    <source>
        <dbReference type="Proteomes" id="UP001249851"/>
    </source>
</evidence>
<dbReference type="CDD" id="cd22207">
    <property type="entry name" value="pseudoGTPaseD_p190RhoGAP"/>
    <property type="match status" value="1"/>
</dbReference>
<name>A0AAD9QVS0_ACRCE</name>
<dbReference type="SUPFAM" id="SSF52540">
    <property type="entry name" value="P-loop containing nucleoside triphosphate hydrolases"/>
    <property type="match status" value="1"/>
</dbReference>
<dbReference type="Gene3D" id="3.40.50.300">
    <property type="entry name" value="P-loop containing nucleotide triphosphate hydrolases"/>
    <property type="match status" value="1"/>
</dbReference>
<dbReference type="GO" id="GO:0005096">
    <property type="term" value="F:GTPase activator activity"/>
    <property type="evidence" value="ECO:0007669"/>
    <property type="project" value="UniProtKB-KW"/>
</dbReference>
<dbReference type="InterPro" id="IPR002713">
    <property type="entry name" value="FF_domain"/>
</dbReference>
<feature type="domain" description="FF" evidence="4">
    <location>
        <begin position="487"/>
        <end position="555"/>
    </location>
</feature>
<reference evidence="7" key="2">
    <citation type="journal article" date="2023" name="Science">
        <title>Genomic signatures of disease resistance in endangered staghorn corals.</title>
        <authorList>
            <person name="Vollmer S.V."/>
            <person name="Selwyn J.D."/>
            <person name="Despard B.A."/>
            <person name="Roesel C.L."/>
        </authorList>
    </citation>
    <scope>NUCLEOTIDE SEQUENCE</scope>
    <source>
        <strain evidence="7">K2</strain>
    </source>
</reference>
<evidence type="ECO:0000313" key="7">
    <source>
        <dbReference type="EMBL" id="KAK2568305.1"/>
    </source>
</evidence>
<dbReference type="SUPFAM" id="SSF81698">
    <property type="entry name" value="FF domain"/>
    <property type="match status" value="2"/>
</dbReference>
<feature type="compositionally biased region" description="Basic and acidic residues" evidence="3">
    <location>
        <begin position="1441"/>
        <end position="1451"/>
    </location>
</feature>
<dbReference type="PROSITE" id="PS51852">
    <property type="entry name" value="PG1"/>
    <property type="match status" value="1"/>
</dbReference>
<feature type="compositionally biased region" description="Polar residues" evidence="3">
    <location>
        <begin position="1411"/>
        <end position="1428"/>
    </location>
</feature>
<evidence type="ECO:0000256" key="3">
    <source>
        <dbReference type="SAM" id="MobiDB-lite"/>
    </source>
</evidence>
<evidence type="ECO:0000256" key="1">
    <source>
        <dbReference type="ARBA" id="ARBA00022468"/>
    </source>
</evidence>
<evidence type="ECO:0000259" key="5">
    <source>
        <dbReference type="PROSITE" id="PS51852"/>
    </source>
</evidence>
<protein>
    <submittedName>
        <fullName evidence="7">Rho GTPase-activating protein 5</fullName>
    </submittedName>
</protein>
<feature type="region of interest" description="Disordered" evidence="3">
    <location>
        <begin position="1328"/>
        <end position="1451"/>
    </location>
</feature>
<dbReference type="Pfam" id="PF19518">
    <property type="entry name" value="RhoGAP_pG1_pG2"/>
    <property type="match status" value="1"/>
</dbReference>
<dbReference type="InterPro" id="IPR032835">
    <property type="entry name" value="RhoGAP-FF1"/>
</dbReference>
<evidence type="ECO:0000256" key="2">
    <source>
        <dbReference type="ARBA" id="ARBA00022737"/>
    </source>
</evidence>
<dbReference type="PROSITE" id="PS51853">
    <property type="entry name" value="PG2"/>
    <property type="match status" value="1"/>
</dbReference>
<dbReference type="EMBL" id="JARQWQ010000012">
    <property type="protein sequence ID" value="KAK2568305.1"/>
    <property type="molecule type" value="Genomic_DNA"/>
</dbReference>
<dbReference type="PROSITE" id="PS51676">
    <property type="entry name" value="FF"/>
    <property type="match status" value="1"/>
</dbReference>
<dbReference type="InterPro" id="IPR057284">
    <property type="entry name" value="FF_RHG35_4th"/>
</dbReference>